<dbReference type="InterPro" id="IPR023168">
    <property type="entry name" value="GatB_Yqey_C_2"/>
</dbReference>
<organism evidence="1 2">
    <name type="scientific">Slackia equolifaciens</name>
    <dbReference type="NCBI Taxonomy" id="498718"/>
    <lineage>
        <taxon>Bacteria</taxon>
        <taxon>Bacillati</taxon>
        <taxon>Actinomycetota</taxon>
        <taxon>Coriobacteriia</taxon>
        <taxon>Eggerthellales</taxon>
        <taxon>Eggerthellaceae</taxon>
        <taxon>Slackia</taxon>
    </lineage>
</organism>
<dbReference type="SUPFAM" id="SSF89095">
    <property type="entry name" value="GatB/YqeY motif"/>
    <property type="match status" value="1"/>
</dbReference>
<sequence length="147" mass="16219">MKYEELKEEIKNAMKAHDKVRLSILRQVHGEIKNIEVNERREITDADVDAMLKRLIKQTSETLEGSIKAGNNEERTETLRAQVAILEEYLPRQISGDELIALVEKTIAEVGAATKRDMGKVMGALNAATGGNFDKAAAAKEVGSRLA</sequence>
<comment type="caution">
    <text evidence="1">The sequence shown here is derived from an EMBL/GenBank/DDBJ whole genome shotgun (WGS) entry which is preliminary data.</text>
</comment>
<keyword evidence="2" id="KW-1185">Reference proteome</keyword>
<evidence type="ECO:0000313" key="2">
    <source>
        <dbReference type="Proteomes" id="UP000269591"/>
    </source>
</evidence>
<dbReference type="GO" id="GO:0016884">
    <property type="term" value="F:carbon-nitrogen ligase activity, with glutamine as amido-N-donor"/>
    <property type="evidence" value="ECO:0007669"/>
    <property type="project" value="InterPro"/>
</dbReference>
<dbReference type="Gene3D" id="1.10.1510.10">
    <property type="entry name" value="Uncharacterised protein YqeY/AIM41 PF09424, N-terminal domain"/>
    <property type="match status" value="1"/>
</dbReference>
<evidence type="ECO:0000313" key="1">
    <source>
        <dbReference type="EMBL" id="RNL38821.1"/>
    </source>
</evidence>
<dbReference type="PANTHER" id="PTHR28055:SF1">
    <property type="entry name" value="ALTERED INHERITANCE OF MITOCHONDRIA PROTEIN 41, MITOCHONDRIAL"/>
    <property type="match status" value="1"/>
</dbReference>
<protein>
    <submittedName>
        <fullName evidence="1">Glutamyl-tRNA amidotransferase</fullName>
    </submittedName>
</protein>
<dbReference type="PANTHER" id="PTHR28055">
    <property type="entry name" value="ALTERED INHERITANCE OF MITOCHONDRIA PROTEIN 41, MITOCHONDRIAL"/>
    <property type="match status" value="1"/>
</dbReference>
<dbReference type="InterPro" id="IPR042184">
    <property type="entry name" value="YqeY/Aim41_N"/>
</dbReference>
<dbReference type="AlphaFoldDB" id="A0A3N0AVD7"/>
<gene>
    <name evidence="1" type="ORF">DMP06_08240</name>
</gene>
<name>A0A3N0AVD7_9ACTN</name>
<dbReference type="Pfam" id="PF09424">
    <property type="entry name" value="YqeY"/>
    <property type="match status" value="1"/>
</dbReference>
<dbReference type="InterPro" id="IPR019004">
    <property type="entry name" value="YqeY/Aim41"/>
</dbReference>
<reference evidence="2" key="1">
    <citation type="submission" date="2018-05" db="EMBL/GenBank/DDBJ databases">
        <title>Genome Sequencing of selected type strains of the family Eggerthellaceae.</title>
        <authorList>
            <person name="Danylec N."/>
            <person name="Stoll D.A."/>
            <person name="Doetsch A."/>
            <person name="Huch M."/>
        </authorList>
    </citation>
    <scope>NUCLEOTIDE SEQUENCE [LARGE SCALE GENOMIC DNA]</scope>
    <source>
        <strain evidence="2">DSM 24851</strain>
    </source>
</reference>
<dbReference type="Proteomes" id="UP000269591">
    <property type="component" value="Unassembled WGS sequence"/>
</dbReference>
<accession>A0A3N0AVD7</accession>
<dbReference type="GO" id="GO:0016740">
    <property type="term" value="F:transferase activity"/>
    <property type="evidence" value="ECO:0007669"/>
    <property type="project" value="UniProtKB-KW"/>
</dbReference>
<proteinExistence type="predicted"/>
<keyword evidence="1" id="KW-0808">Transferase</keyword>
<dbReference type="InterPro" id="IPR003789">
    <property type="entry name" value="Asn/Gln_tRNA_amidoTrase-B-like"/>
</dbReference>
<dbReference type="OrthoDB" id="5244551at2"/>
<dbReference type="Gene3D" id="1.10.10.410">
    <property type="match status" value="1"/>
</dbReference>
<dbReference type="EMBL" id="QIBX01000015">
    <property type="protein sequence ID" value="RNL38821.1"/>
    <property type="molecule type" value="Genomic_DNA"/>
</dbReference>
<dbReference type="RefSeq" id="WP_123209260.1">
    <property type="nucleotide sequence ID" value="NZ_JBHTHO010000012.1"/>
</dbReference>